<dbReference type="PROSITE" id="PS50157">
    <property type="entry name" value="ZINC_FINGER_C2H2_2"/>
    <property type="match status" value="2"/>
</dbReference>
<reference evidence="4" key="1">
    <citation type="journal article" date="2019" name="bioRxiv">
        <title>The Genome of the Zebra Mussel, Dreissena polymorpha: A Resource for Invasive Species Research.</title>
        <authorList>
            <person name="McCartney M.A."/>
            <person name="Auch B."/>
            <person name="Kono T."/>
            <person name="Mallez S."/>
            <person name="Zhang Y."/>
            <person name="Obille A."/>
            <person name="Becker A."/>
            <person name="Abrahante J.E."/>
            <person name="Garbe J."/>
            <person name="Badalamenti J.P."/>
            <person name="Herman A."/>
            <person name="Mangelson H."/>
            <person name="Liachko I."/>
            <person name="Sullivan S."/>
            <person name="Sone E.D."/>
            <person name="Koren S."/>
            <person name="Silverstein K.A.T."/>
            <person name="Beckman K.B."/>
            <person name="Gohl D.M."/>
        </authorList>
    </citation>
    <scope>NUCLEOTIDE SEQUENCE</scope>
    <source>
        <strain evidence="4">Duluth1</strain>
        <tissue evidence="4">Whole animal</tissue>
    </source>
</reference>
<accession>A0A9D4HCJ3</accession>
<proteinExistence type="predicted"/>
<feature type="domain" description="C2H2-type" evidence="3">
    <location>
        <begin position="265"/>
        <end position="296"/>
    </location>
</feature>
<dbReference type="PROSITE" id="PS00028">
    <property type="entry name" value="ZINC_FINGER_C2H2_1"/>
    <property type="match status" value="2"/>
</dbReference>
<dbReference type="OrthoDB" id="6091938at2759"/>
<evidence type="ECO:0000313" key="5">
    <source>
        <dbReference type="Proteomes" id="UP000828390"/>
    </source>
</evidence>
<dbReference type="Pfam" id="PF23101">
    <property type="entry name" value="Zf-C2H2_ZNF451_1st"/>
    <property type="match status" value="1"/>
</dbReference>
<name>A0A9D4HCJ3_DREPO</name>
<feature type="compositionally biased region" description="Polar residues" evidence="2">
    <location>
        <begin position="537"/>
        <end position="546"/>
    </location>
</feature>
<feature type="region of interest" description="Disordered" evidence="2">
    <location>
        <begin position="689"/>
        <end position="745"/>
    </location>
</feature>
<dbReference type="Gene3D" id="3.30.160.60">
    <property type="entry name" value="Classic Zinc Finger"/>
    <property type="match status" value="1"/>
</dbReference>
<evidence type="ECO:0000313" key="4">
    <source>
        <dbReference type="EMBL" id="KAH3831735.1"/>
    </source>
</evidence>
<sequence length="890" mass="99308">MEPRPLLESIGSIFQQNQASQDEKVARFKTQREAELAHAAYITHTVADPGQLARAQYIAGHYAKKNGMSGTHFRGVRAVPANPNIDLMSAGSLSTSNRNNFTGDQLSEAQNKTTLHNRAQMQREQLLNRAEIRRKKVISKKDHIQSSDVVIIDSSLDESAILNTSLSNSFNNFQTQSVEIKASSQNCSLDDPLSTFKSGVKDASANRPPVETQSGSHSTSSPNNPTGDQSKPRRNRSKITRGPPNPTVDQSSEVGKNKKKTRSRWSCRILNCEATFSDEIILAHHMNLFQHSPCNPCIRTLDCKLLPDPLGYVCPECDKNFADLISCKNHINKKPGHLGIFPPLEVAAYMCAQCLQLFSTRDECTSHLEESKHSTISYPFTEDCYVQSSPLEPIPVFAPLVVDFMARCSKKPYSVQCLECGLLMETPACYRNHMLETQNQHVVSAFTEANVVDTFAEYLASYSCTSCHRLLDSNTDGKKRHECGNGVHGEIVENDTRSFKEFLRRCALTLVRPVNVDPDPGPSGVVSGVKRKRSQVLVGSQEGSSPESERAGVQKSRLKLVLSDSDDDCVVVDTPQKTGACRVLNEMSVKSGQKITVADECRDKDETEKSEKCNKATYTFKLDQIKFNQIPGVSRLGEGFKAIFGQNQNTENENIKKKSKQDSNNSLLIKNDEIEEAKKDFSFLQTREFTPPDFMLPGSSQTAASTRSLRSSDPKAGSSNSQEADSQLSKRDRSRSPIDDSPVSTPNLSRMRHLIFLDLDNFGCFFTRLPRPLPDGTFVWAFQGGKVAWFEPHKCALLQDMKQRREFYLHQRCGTTKDAADFAIVLTVGKMHERLPKEIPFTIVSGDKGFLEVERQMKTEQRRAIVVDPHAALKESPEMMYILMNSIIDV</sequence>
<comment type="caution">
    <text evidence="4">The sequence shown here is derived from an EMBL/GenBank/DDBJ whole genome shotgun (WGS) entry which is preliminary data.</text>
</comment>
<evidence type="ECO:0000256" key="2">
    <source>
        <dbReference type="SAM" id="MobiDB-lite"/>
    </source>
</evidence>
<keyword evidence="1" id="KW-0479">Metal-binding</keyword>
<dbReference type="GO" id="GO:0008270">
    <property type="term" value="F:zinc ion binding"/>
    <property type="evidence" value="ECO:0007669"/>
    <property type="project" value="UniProtKB-KW"/>
</dbReference>
<dbReference type="SMART" id="SM00355">
    <property type="entry name" value="ZnF_C2H2"/>
    <property type="match status" value="4"/>
</dbReference>
<reference evidence="4" key="2">
    <citation type="submission" date="2020-11" db="EMBL/GenBank/DDBJ databases">
        <authorList>
            <person name="McCartney M.A."/>
            <person name="Auch B."/>
            <person name="Kono T."/>
            <person name="Mallez S."/>
            <person name="Becker A."/>
            <person name="Gohl D.M."/>
            <person name="Silverstein K.A.T."/>
            <person name="Koren S."/>
            <person name="Bechman K.B."/>
            <person name="Herman A."/>
            <person name="Abrahante J.E."/>
            <person name="Garbe J."/>
        </authorList>
    </citation>
    <scope>NUCLEOTIDE SEQUENCE</scope>
    <source>
        <strain evidence="4">Duluth1</strain>
        <tissue evidence="4">Whole animal</tissue>
    </source>
</reference>
<dbReference type="InterPro" id="IPR058949">
    <property type="entry name" value="Zf-C2H2_ZNF451_1st"/>
</dbReference>
<gene>
    <name evidence="4" type="ORF">DPMN_105004</name>
</gene>
<dbReference type="Pfam" id="PF18479">
    <property type="entry name" value="PIN_11"/>
    <property type="match status" value="1"/>
</dbReference>
<feature type="compositionally biased region" description="Polar residues" evidence="2">
    <location>
        <begin position="698"/>
        <end position="727"/>
    </location>
</feature>
<dbReference type="Proteomes" id="UP000828390">
    <property type="component" value="Unassembled WGS sequence"/>
</dbReference>
<dbReference type="InterPro" id="IPR041192">
    <property type="entry name" value="PIN_11"/>
</dbReference>
<dbReference type="EMBL" id="JAIWYP010000004">
    <property type="protein sequence ID" value="KAH3831735.1"/>
    <property type="molecule type" value="Genomic_DNA"/>
</dbReference>
<protein>
    <recommendedName>
        <fullName evidence="3">C2H2-type domain-containing protein</fullName>
    </recommendedName>
</protein>
<keyword evidence="5" id="KW-1185">Reference proteome</keyword>
<dbReference type="AlphaFoldDB" id="A0A9D4HCJ3"/>
<feature type="compositionally biased region" description="Basic and acidic residues" evidence="2">
    <location>
        <begin position="728"/>
        <end position="738"/>
    </location>
</feature>
<keyword evidence="1" id="KW-0862">Zinc</keyword>
<feature type="region of interest" description="Disordered" evidence="2">
    <location>
        <begin position="193"/>
        <end position="259"/>
    </location>
</feature>
<feature type="compositionally biased region" description="Polar residues" evidence="2">
    <location>
        <begin position="211"/>
        <end position="229"/>
    </location>
</feature>
<dbReference type="InterPro" id="IPR013087">
    <property type="entry name" value="Znf_C2H2_type"/>
</dbReference>
<evidence type="ECO:0000256" key="1">
    <source>
        <dbReference type="PROSITE-ProRule" id="PRU00042"/>
    </source>
</evidence>
<evidence type="ECO:0000259" key="3">
    <source>
        <dbReference type="PROSITE" id="PS50157"/>
    </source>
</evidence>
<feature type="region of interest" description="Disordered" evidence="2">
    <location>
        <begin position="517"/>
        <end position="554"/>
    </location>
</feature>
<feature type="domain" description="C2H2-type" evidence="3">
    <location>
        <begin position="312"/>
        <end position="342"/>
    </location>
</feature>
<keyword evidence="1" id="KW-0863">Zinc-finger</keyword>
<organism evidence="4 5">
    <name type="scientific">Dreissena polymorpha</name>
    <name type="common">Zebra mussel</name>
    <name type="synonym">Mytilus polymorpha</name>
    <dbReference type="NCBI Taxonomy" id="45954"/>
    <lineage>
        <taxon>Eukaryota</taxon>
        <taxon>Metazoa</taxon>
        <taxon>Spiralia</taxon>
        <taxon>Lophotrochozoa</taxon>
        <taxon>Mollusca</taxon>
        <taxon>Bivalvia</taxon>
        <taxon>Autobranchia</taxon>
        <taxon>Heteroconchia</taxon>
        <taxon>Euheterodonta</taxon>
        <taxon>Imparidentia</taxon>
        <taxon>Neoheterodontei</taxon>
        <taxon>Myida</taxon>
        <taxon>Dreissenoidea</taxon>
        <taxon>Dreissenidae</taxon>
        <taxon>Dreissena</taxon>
    </lineage>
</organism>